<dbReference type="CDD" id="cd00143">
    <property type="entry name" value="PP2Cc"/>
    <property type="match status" value="1"/>
</dbReference>
<evidence type="ECO:0000313" key="7">
    <source>
        <dbReference type="EMBL" id="KAK8072358.1"/>
    </source>
</evidence>
<dbReference type="PANTHER" id="PTHR13832:SF792">
    <property type="entry name" value="GM14286P"/>
    <property type="match status" value="1"/>
</dbReference>
<dbReference type="Proteomes" id="UP001446871">
    <property type="component" value="Unassembled WGS sequence"/>
</dbReference>
<keyword evidence="1" id="KW-0479">Metal-binding</keyword>
<evidence type="ECO:0000256" key="4">
    <source>
        <dbReference type="RuleBase" id="RU003465"/>
    </source>
</evidence>
<evidence type="ECO:0000256" key="3">
    <source>
        <dbReference type="ARBA" id="ARBA00022912"/>
    </source>
</evidence>
<dbReference type="EMBL" id="JAQQWM010000003">
    <property type="protein sequence ID" value="KAK8072358.1"/>
    <property type="molecule type" value="Genomic_DNA"/>
</dbReference>
<feature type="compositionally biased region" description="Basic and acidic residues" evidence="5">
    <location>
        <begin position="16"/>
        <end position="26"/>
    </location>
</feature>
<protein>
    <recommendedName>
        <fullName evidence="6">PPM-type phosphatase domain-containing protein</fullName>
    </recommendedName>
</protein>
<evidence type="ECO:0000259" key="6">
    <source>
        <dbReference type="PROSITE" id="PS51746"/>
    </source>
</evidence>
<evidence type="ECO:0000256" key="2">
    <source>
        <dbReference type="ARBA" id="ARBA00022801"/>
    </source>
</evidence>
<dbReference type="PROSITE" id="PS51746">
    <property type="entry name" value="PPM_2"/>
    <property type="match status" value="1"/>
</dbReference>
<dbReference type="PROSITE" id="PS01032">
    <property type="entry name" value="PPM_1"/>
    <property type="match status" value="1"/>
</dbReference>
<dbReference type="Pfam" id="PF00481">
    <property type="entry name" value="PP2C"/>
    <property type="match status" value="1"/>
</dbReference>
<dbReference type="InterPro" id="IPR036457">
    <property type="entry name" value="PPM-type-like_dom_sf"/>
</dbReference>
<comment type="similarity">
    <text evidence="4">Belongs to the PP2C family.</text>
</comment>
<dbReference type="InterPro" id="IPR000222">
    <property type="entry name" value="PP2C_BS"/>
</dbReference>
<dbReference type="InterPro" id="IPR001932">
    <property type="entry name" value="PPM-type_phosphatase-like_dom"/>
</dbReference>
<keyword evidence="8" id="KW-1185">Reference proteome</keyword>
<dbReference type="SMART" id="SM00332">
    <property type="entry name" value="PP2Cc"/>
    <property type="match status" value="1"/>
</dbReference>
<evidence type="ECO:0000313" key="8">
    <source>
        <dbReference type="Proteomes" id="UP001446871"/>
    </source>
</evidence>
<sequence>MDDKDHAVLAYSSNRPNEKNEDRQSDDSFLLNGAPVRVLGVYDGHGGPWTPEYVSHVLPAVIQQHIENAAAASPSIPGILISSFKQVDRNIVEPVEAKFAPVLPSTPYNLTFARRRNDIAKKKRDTRTQDLEVIPLSMDQDGNNPAEYARVRHEHAKDTNDPFTGGRLFGMMPLTRSFGDSFYKYQSTDIAQYVFGNAKLNKEGHLSYHEAMSPYYPLLETPPYLTATPEVISHRRSPEDVFMIMASDGVWAIKGMTNEWVVAKAIEALSNTSVEDPSMSWRR</sequence>
<keyword evidence="2 4" id="KW-0378">Hydrolase</keyword>
<reference evidence="7 8" key="1">
    <citation type="submission" date="2023-01" db="EMBL/GenBank/DDBJ databases">
        <title>Analysis of 21 Apiospora genomes using comparative genomics revels a genus with tremendous synthesis potential of carbohydrate active enzymes and secondary metabolites.</title>
        <authorList>
            <person name="Sorensen T."/>
        </authorList>
    </citation>
    <scope>NUCLEOTIDE SEQUENCE [LARGE SCALE GENOMIC DNA]</scope>
    <source>
        <strain evidence="7 8">CBS 83171</strain>
    </source>
</reference>
<comment type="caution">
    <text evidence="7">The sequence shown here is derived from an EMBL/GenBank/DDBJ whole genome shotgun (WGS) entry which is preliminary data.</text>
</comment>
<dbReference type="PANTHER" id="PTHR13832">
    <property type="entry name" value="PROTEIN PHOSPHATASE 2C"/>
    <property type="match status" value="1"/>
</dbReference>
<organism evidence="7 8">
    <name type="scientific">Apiospora saccharicola</name>
    <dbReference type="NCBI Taxonomy" id="335842"/>
    <lineage>
        <taxon>Eukaryota</taxon>
        <taxon>Fungi</taxon>
        <taxon>Dikarya</taxon>
        <taxon>Ascomycota</taxon>
        <taxon>Pezizomycotina</taxon>
        <taxon>Sordariomycetes</taxon>
        <taxon>Xylariomycetidae</taxon>
        <taxon>Amphisphaeriales</taxon>
        <taxon>Apiosporaceae</taxon>
        <taxon>Apiospora</taxon>
    </lineage>
</organism>
<accession>A0ABR1VM78</accession>
<name>A0ABR1VM78_9PEZI</name>
<evidence type="ECO:0000256" key="1">
    <source>
        <dbReference type="ARBA" id="ARBA00022723"/>
    </source>
</evidence>
<feature type="domain" description="PPM-type phosphatase" evidence="6">
    <location>
        <begin position="8"/>
        <end position="283"/>
    </location>
</feature>
<keyword evidence="3 4" id="KW-0904">Protein phosphatase</keyword>
<dbReference type="SUPFAM" id="SSF81606">
    <property type="entry name" value="PP2C-like"/>
    <property type="match status" value="1"/>
</dbReference>
<proteinExistence type="inferred from homology"/>
<dbReference type="InterPro" id="IPR015655">
    <property type="entry name" value="PP2C"/>
</dbReference>
<dbReference type="Gene3D" id="3.60.40.10">
    <property type="entry name" value="PPM-type phosphatase domain"/>
    <property type="match status" value="2"/>
</dbReference>
<feature type="region of interest" description="Disordered" evidence="5">
    <location>
        <begin position="1"/>
        <end position="28"/>
    </location>
</feature>
<evidence type="ECO:0000256" key="5">
    <source>
        <dbReference type="SAM" id="MobiDB-lite"/>
    </source>
</evidence>
<gene>
    <name evidence="7" type="ORF">PG996_005706</name>
</gene>